<accession>A0A133MAG6</accession>
<dbReference type="EMBL" id="LRPU01000273">
    <property type="protein sequence ID" value="KXA01031.1"/>
    <property type="molecule type" value="Genomic_DNA"/>
</dbReference>
<organism evidence="1 2">
    <name type="scientific">Clostridium perfringens</name>
    <dbReference type="NCBI Taxonomy" id="1502"/>
    <lineage>
        <taxon>Bacteria</taxon>
        <taxon>Bacillati</taxon>
        <taxon>Bacillota</taxon>
        <taxon>Clostridia</taxon>
        <taxon>Eubacteriales</taxon>
        <taxon>Clostridiaceae</taxon>
        <taxon>Clostridium</taxon>
    </lineage>
</organism>
<protein>
    <submittedName>
        <fullName evidence="1">Uncharacterized protein</fullName>
    </submittedName>
</protein>
<feature type="non-terminal residue" evidence="1">
    <location>
        <position position="42"/>
    </location>
</feature>
<evidence type="ECO:0000313" key="1">
    <source>
        <dbReference type="EMBL" id="KXA01031.1"/>
    </source>
</evidence>
<dbReference type="PATRIC" id="fig|1502.174.peg.3462"/>
<evidence type="ECO:0000313" key="2">
    <source>
        <dbReference type="Proteomes" id="UP000070646"/>
    </source>
</evidence>
<reference evidence="1 2" key="1">
    <citation type="submission" date="2016-01" db="EMBL/GenBank/DDBJ databases">
        <authorList>
            <person name="Oliw E.H."/>
        </authorList>
    </citation>
    <scope>NUCLEOTIDE SEQUENCE [LARGE SCALE GENOMIC DNA]</scope>
    <source>
        <strain evidence="1 2">MJR7757A</strain>
    </source>
</reference>
<proteinExistence type="predicted"/>
<sequence>MINVENNIDAAKEAFLKAARTATKESKITLIADVQCVTPVDT</sequence>
<dbReference type="Proteomes" id="UP000070646">
    <property type="component" value="Unassembled WGS sequence"/>
</dbReference>
<name>A0A133MAG6_CLOPF</name>
<gene>
    <name evidence="1" type="ORF">HMPREF3222_03423</name>
</gene>
<dbReference type="AlphaFoldDB" id="A0A133MAG6"/>
<comment type="caution">
    <text evidence="1">The sequence shown here is derived from an EMBL/GenBank/DDBJ whole genome shotgun (WGS) entry which is preliminary data.</text>
</comment>